<comment type="catalytic activity">
    <reaction evidence="7">
        <text>1D-myo-inositol 1,3,4,6-tetrakisphosphate + ATP = 1D-myo-inositol 1,3,4,5,6-pentakisphosphate + ADP + H(+)</text>
        <dbReference type="Rhea" id="RHEA:12717"/>
        <dbReference type="ChEBI" id="CHEBI:15378"/>
        <dbReference type="ChEBI" id="CHEBI:30616"/>
        <dbReference type="ChEBI" id="CHEBI:57660"/>
        <dbReference type="ChEBI" id="CHEBI:57733"/>
        <dbReference type="ChEBI" id="CHEBI:456216"/>
        <dbReference type="EC" id="2.7.1.140"/>
    </reaction>
</comment>
<proteinExistence type="inferred from homology"/>
<keyword evidence="2 8" id="KW-0808">Transferase</keyword>
<reference evidence="9" key="1">
    <citation type="submission" date="2023-08" db="EMBL/GenBank/DDBJ databases">
        <authorList>
            <person name="Audoor S."/>
            <person name="Bilcke G."/>
        </authorList>
    </citation>
    <scope>NUCLEOTIDE SEQUENCE</scope>
</reference>
<dbReference type="PANTHER" id="PTHR12400">
    <property type="entry name" value="INOSITOL POLYPHOSPHATE KINASE"/>
    <property type="match status" value="1"/>
</dbReference>
<evidence type="ECO:0000256" key="7">
    <source>
        <dbReference type="ARBA" id="ARBA00036525"/>
    </source>
</evidence>
<dbReference type="AlphaFoldDB" id="A0AAD2CBZ8"/>
<organism evidence="9 10">
    <name type="scientific">Cylindrotheca closterium</name>
    <dbReference type="NCBI Taxonomy" id="2856"/>
    <lineage>
        <taxon>Eukaryota</taxon>
        <taxon>Sar</taxon>
        <taxon>Stramenopiles</taxon>
        <taxon>Ochrophyta</taxon>
        <taxon>Bacillariophyta</taxon>
        <taxon>Bacillariophyceae</taxon>
        <taxon>Bacillariophycidae</taxon>
        <taxon>Bacillariales</taxon>
        <taxon>Bacillariaceae</taxon>
        <taxon>Cylindrotheca</taxon>
    </lineage>
</organism>
<dbReference type="SUPFAM" id="SSF56104">
    <property type="entry name" value="SAICAR synthase-like"/>
    <property type="match status" value="1"/>
</dbReference>
<dbReference type="Proteomes" id="UP001295423">
    <property type="component" value="Unassembled WGS sequence"/>
</dbReference>
<keyword evidence="3" id="KW-0547">Nucleotide-binding</keyword>
<dbReference type="EC" id="2.7.-.-" evidence="8"/>
<evidence type="ECO:0000313" key="10">
    <source>
        <dbReference type="Proteomes" id="UP001295423"/>
    </source>
</evidence>
<dbReference type="GO" id="GO:0005737">
    <property type="term" value="C:cytoplasm"/>
    <property type="evidence" value="ECO:0007669"/>
    <property type="project" value="TreeGrafter"/>
</dbReference>
<dbReference type="GO" id="GO:0032958">
    <property type="term" value="P:inositol phosphate biosynthetic process"/>
    <property type="evidence" value="ECO:0007669"/>
    <property type="project" value="InterPro"/>
</dbReference>
<evidence type="ECO:0000256" key="2">
    <source>
        <dbReference type="ARBA" id="ARBA00022679"/>
    </source>
</evidence>
<gene>
    <name evidence="9" type="ORF">CYCCA115_LOCUS784</name>
</gene>
<dbReference type="PANTHER" id="PTHR12400:SF51">
    <property type="entry name" value="INOSITOL POLYPHOSPHATE MULTIKINASE"/>
    <property type="match status" value="1"/>
</dbReference>
<comment type="caution">
    <text evidence="9">The sequence shown here is derived from an EMBL/GenBank/DDBJ whole genome shotgun (WGS) entry which is preliminary data.</text>
</comment>
<dbReference type="GO" id="GO:0051765">
    <property type="term" value="F:inositol tetrakisphosphate kinase activity"/>
    <property type="evidence" value="ECO:0007669"/>
    <property type="project" value="TreeGrafter"/>
</dbReference>
<evidence type="ECO:0000256" key="5">
    <source>
        <dbReference type="ARBA" id="ARBA00022840"/>
    </source>
</evidence>
<keyword evidence="5" id="KW-0067">ATP-binding</keyword>
<keyword evidence="10" id="KW-1185">Reference proteome</keyword>
<dbReference type="Gene3D" id="3.30.470.160">
    <property type="entry name" value="Inositol polyphosphate kinase"/>
    <property type="match status" value="1"/>
</dbReference>
<sequence length="318" mass="35838">MSGPLTNMSDGKFQLELVNRAIDRGAIILATVSSGLVPFDAQVGGISSHKKIFLRLEPSYVLKPLRLDHRKVREIGFYDLVNDLADRSNQKLSNQKDLFSSLSTFVPKYYGVAKVKRDQLDTSAVTGEEDAEYIILEDLTRNYSKPCIIDVKMGTQSFEPDASDEKKLKEAGKYPQQTDFGLRIVGMRVYNPSNANANDDGYVHYSKHFGRSLNTRCKLKEAFRAFIGTRGNGESISNVLEQLEEIKAWFLKNNYFGFYSSSIMIVYEGDEDKESSPPIVKMIDFARVRRQRGGDEGYLLGLNTLATLLHEIVCESQN</sequence>
<evidence type="ECO:0000256" key="4">
    <source>
        <dbReference type="ARBA" id="ARBA00022777"/>
    </source>
</evidence>
<evidence type="ECO:0000313" key="9">
    <source>
        <dbReference type="EMBL" id="CAJ1917540.1"/>
    </source>
</evidence>
<dbReference type="Pfam" id="PF03770">
    <property type="entry name" value="IPK"/>
    <property type="match status" value="1"/>
</dbReference>
<comment type="catalytic activity">
    <reaction evidence="6">
        <text>1D-myo-inositol 1,4,5-trisphosphate + 2 ATP = 1D-myo-inositol 1,3,4,5,6-pentakisphosphate + 2 ADP + 2 H(+)</text>
        <dbReference type="Rhea" id="RHEA:32359"/>
        <dbReference type="ChEBI" id="CHEBI:15378"/>
        <dbReference type="ChEBI" id="CHEBI:30616"/>
        <dbReference type="ChEBI" id="CHEBI:57733"/>
        <dbReference type="ChEBI" id="CHEBI:203600"/>
        <dbReference type="ChEBI" id="CHEBI:456216"/>
        <dbReference type="EC" id="2.7.1.151"/>
    </reaction>
</comment>
<evidence type="ECO:0000256" key="1">
    <source>
        <dbReference type="ARBA" id="ARBA00007374"/>
    </source>
</evidence>
<dbReference type="GO" id="GO:0005634">
    <property type="term" value="C:nucleus"/>
    <property type="evidence" value="ECO:0007669"/>
    <property type="project" value="TreeGrafter"/>
</dbReference>
<dbReference type="InterPro" id="IPR038286">
    <property type="entry name" value="IPK_sf"/>
</dbReference>
<evidence type="ECO:0000256" key="3">
    <source>
        <dbReference type="ARBA" id="ARBA00022741"/>
    </source>
</evidence>
<accession>A0AAD2CBZ8</accession>
<dbReference type="EMBL" id="CAKOGP040000001">
    <property type="protein sequence ID" value="CAJ1917540.1"/>
    <property type="molecule type" value="Genomic_DNA"/>
</dbReference>
<evidence type="ECO:0000256" key="6">
    <source>
        <dbReference type="ARBA" id="ARBA00036164"/>
    </source>
</evidence>
<dbReference type="GO" id="GO:0008440">
    <property type="term" value="F:inositol-1,4,5-trisphosphate 3-kinase activity"/>
    <property type="evidence" value="ECO:0007669"/>
    <property type="project" value="TreeGrafter"/>
</dbReference>
<name>A0AAD2CBZ8_9STRA</name>
<dbReference type="InterPro" id="IPR005522">
    <property type="entry name" value="IPK"/>
</dbReference>
<dbReference type="GO" id="GO:0005524">
    <property type="term" value="F:ATP binding"/>
    <property type="evidence" value="ECO:0007669"/>
    <property type="project" value="UniProtKB-KW"/>
</dbReference>
<comment type="similarity">
    <text evidence="1 8">Belongs to the inositol phosphokinase (IPK) family.</text>
</comment>
<evidence type="ECO:0000256" key="8">
    <source>
        <dbReference type="RuleBase" id="RU363090"/>
    </source>
</evidence>
<keyword evidence="4 8" id="KW-0418">Kinase</keyword>
<protein>
    <recommendedName>
        <fullName evidence="8">Kinase</fullName>
        <ecNumber evidence="8">2.7.-.-</ecNumber>
    </recommendedName>
</protein>